<evidence type="ECO:0000313" key="3">
    <source>
        <dbReference type="Proteomes" id="UP000327157"/>
    </source>
</evidence>
<dbReference type="Proteomes" id="UP000327157">
    <property type="component" value="Chromosome 5"/>
</dbReference>
<protein>
    <submittedName>
        <fullName evidence="2">Uncharacterized protein</fullName>
    </submittedName>
</protein>
<dbReference type="AlphaFoldDB" id="A0A5N5IJS2"/>
<dbReference type="PANTHER" id="PTHR35321:SF1">
    <property type="entry name" value="OS02G0753200 PROTEIN"/>
    <property type="match status" value="1"/>
</dbReference>
<dbReference type="PANTHER" id="PTHR35321">
    <property type="entry name" value="OS02G0753200 PROTEIN"/>
    <property type="match status" value="1"/>
</dbReference>
<reference evidence="3" key="2">
    <citation type="submission" date="2019-10" db="EMBL/GenBank/DDBJ databases">
        <title>A de novo genome assembly of a pear dwarfing rootstock.</title>
        <authorList>
            <person name="Wang F."/>
            <person name="Wang J."/>
            <person name="Li S."/>
            <person name="Zhang Y."/>
            <person name="Fang M."/>
            <person name="Ma L."/>
            <person name="Zhao Y."/>
            <person name="Jiang S."/>
        </authorList>
    </citation>
    <scope>NUCLEOTIDE SEQUENCE [LARGE SCALE GENOMIC DNA]</scope>
</reference>
<reference evidence="2 3" key="1">
    <citation type="submission" date="2019-09" db="EMBL/GenBank/DDBJ databases">
        <authorList>
            <person name="Ou C."/>
        </authorList>
    </citation>
    <scope>NUCLEOTIDE SEQUENCE [LARGE SCALE GENOMIC DNA]</scope>
    <source>
        <strain evidence="2">S2</strain>
        <tissue evidence="2">Leaf</tissue>
    </source>
</reference>
<dbReference type="InterPro" id="IPR040306">
    <property type="entry name" value="Os02g0753200-like"/>
</dbReference>
<name>A0A5N5IJS2_9ROSA</name>
<evidence type="ECO:0000256" key="1">
    <source>
        <dbReference type="SAM" id="MobiDB-lite"/>
    </source>
</evidence>
<reference evidence="2 3" key="3">
    <citation type="submission" date="2019-11" db="EMBL/GenBank/DDBJ databases">
        <title>A de novo genome assembly of a pear dwarfing rootstock.</title>
        <authorList>
            <person name="Wang F."/>
            <person name="Wang J."/>
            <person name="Li S."/>
            <person name="Zhang Y."/>
            <person name="Fang M."/>
            <person name="Ma L."/>
            <person name="Zhao Y."/>
            <person name="Jiang S."/>
        </authorList>
    </citation>
    <scope>NUCLEOTIDE SEQUENCE [LARGE SCALE GENOMIC DNA]</scope>
    <source>
        <strain evidence="2">S2</strain>
        <tissue evidence="2">Leaf</tissue>
    </source>
</reference>
<dbReference type="OrthoDB" id="543560at2759"/>
<evidence type="ECO:0000313" key="2">
    <source>
        <dbReference type="EMBL" id="KAB2635434.1"/>
    </source>
</evidence>
<feature type="region of interest" description="Disordered" evidence="1">
    <location>
        <begin position="1"/>
        <end position="38"/>
    </location>
</feature>
<gene>
    <name evidence="2" type="ORF">D8674_025968</name>
</gene>
<sequence>MVCLECGDGPVDPTNDSKKKGSTVKDNEKSKRMKGESSHAIWKSEMEMHLRQGDRSSSSKIIETVITAAGRHLVGFPEGPKVTYWLPEHQVT</sequence>
<accession>A0A5N5IJS2</accession>
<feature type="compositionally biased region" description="Basic and acidic residues" evidence="1">
    <location>
        <begin position="15"/>
        <end position="38"/>
    </location>
</feature>
<organism evidence="2 3">
    <name type="scientific">Pyrus ussuriensis x Pyrus communis</name>
    <dbReference type="NCBI Taxonomy" id="2448454"/>
    <lineage>
        <taxon>Eukaryota</taxon>
        <taxon>Viridiplantae</taxon>
        <taxon>Streptophyta</taxon>
        <taxon>Embryophyta</taxon>
        <taxon>Tracheophyta</taxon>
        <taxon>Spermatophyta</taxon>
        <taxon>Magnoliopsida</taxon>
        <taxon>eudicotyledons</taxon>
        <taxon>Gunneridae</taxon>
        <taxon>Pentapetalae</taxon>
        <taxon>rosids</taxon>
        <taxon>fabids</taxon>
        <taxon>Rosales</taxon>
        <taxon>Rosaceae</taxon>
        <taxon>Amygdaloideae</taxon>
        <taxon>Maleae</taxon>
        <taxon>Pyrus</taxon>
    </lineage>
</organism>
<dbReference type="EMBL" id="SMOL01000004">
    <property type="protein sequence ID" value="KAB2635434.1"/>
    <property type="molecule type" value="Genomic_DNA"/>
</dbReference>
<keyword evidence="3" id="KW-1185">Reference proteome</keyword>
<proteinExistence type="predicted"/>
<comment type="caution">
    <text evidence="2">The sequence shown here is derived from an EMBL/GenBank/DDBJ whole genome shotgun (WGS) entry which is preliminary data.</text>
</comment>